<dbReference type="PANTHER" id="PTHR45138:SF26">
    <property type="entry name" value="DIGUANYLATE CYCLASE"/>
    <property type="match status" value="1"/>
</dbReference>
<evidence type="ECO:0000256" key="1">
    <source>
        <dbReference type="ARBA" id="ARBA00004651"/>
    </source>
</evidence>
<dbReference type="KEGG" id="pef:A7E78_13560"/>
<accession>A0A1L3GTA2</accession>
<dbReference type="GO" id="GO:0005886">
    <property type="term" value="C:plasma membrane"/>
    <property type="evidence" value="ECO:0007669"/>
    <property type="project" value="UniProtKB-SubCell"/>
</dbReference>
<dbReference type="InterPro" id="IPR029787">
    <property type="entry name" value="Nucleotide_cyclase"/>
</dbReference>
<organism evidence="9 10">
    <name type="scientific">Syntrophotalea acetylenivorans</name>
    <dbReference type="NCBI Taxonomy" id="1842532"/>
    <lineage>
        <taxon>Bacteria</taxon>
        <taxon>Pseudomonadati</taxon>
        <taxon>Thermodesulfobacteriota</taxon>
        <taxon>Desulfuromonadia</taxon>
        <taxon>Desulfuromonadales</taxon>
        <taxon>Syntrophotaleaceae</taxon>
        <taxon>Syntrophotalea</taxon>
    </lineage>
</organism>
<sequence>MTLKTKLILSVSILLVFGFVLTNVNHYRVSTRSIRKNIVEHSLPLTRDNIYSEIQADLMRPIFISSLMANDTFLKDWAIGGEQDKGKVLRYLQEIKDQYGFFSTFFVSEQTGLYYHFKGVQKKLSRENDHDVWYYDFKSLNKPYDLVVDTNEAEENSLTIFINHRLNDYQGKLLGVTGVGLNMEMVADLLKSYRQRYDRDIYLVDRDGLIKVHNDQSLVDRVNIADQEGLGEVASQAVKIKPGSDALDFWRNGRHILLASRYIPEFEWFLFVEQDETTAIAEIRKSFYKNLLFDLAIILAILAVTAYTVNRFQSRLEEMATTDKLTGVCNRREFDRFFDAAVYLHKRQDASFSVILLDVDGFKTINDQLGHMAGDHVLKVIARLAGENIRQNDLVVRWGGDEFVLLVHNDLNHAWQVAERLRKQIRSQNMLAVFTNNGADESVTISCGVVSYEAGETQDQLMMRVDGALYESKKEGRDRSVAFPTIVS</sequence>
<dbReference type="Pfam" id="PF00990">
    <property type="entry name" value="GGDEF"/>
    <property type="match status" value="1"/>
</dbReference>
<dbReference type="InterPro" id="IPR000160">
    <property type="entry name" value="GGDEF_dom"/>
</dbReference>
<dbReference type="EMBL" id="CP015519">
    <property type="protein sequence ID" value="APG29147.1"/>
    <property type="molecule type" value="Genomic_DNA"/>
</dbReference>
<keyword evidence="3" id="KW-1003">Cell membrane</keyword>
<keyword evidence="5 7" id="KW-1133">Transmembrane helix</keyword>
<evidence type="ECO:0000256" key="5">
    <source>
        <dbReference type="ARBA" id="ARBA00022989"/>
    </source>
</evidence>
<dbReference type="InterPro" id="IPR043128">
    <property type="entry name" value="Rev_trsase/Diguanyl_cyclase"/>
</dbReference>
<evidence type="ECO:0000256" key="6">
    <source>
        <dbReference type="ARBA" id="ARBA00023136"/>
    </source>
</evidence>
<dbReference type="PROSITE" id="PS50887">
    <property type="entry name" value="GGDEF"/>
    <property type="match status" value="1"/>
</dbReference>
<dbReference type="CDD" id="cd18773">
    <property type="entry name" value="PDC1_HK_sensor"/>
    <property type="match status" value="1"/>
</dbReference>
<dbReference type="Pfam" id="PF02743">
    <property type="entry name" value="dCache_1"/>
    <property type="match status" value="1"/>
</dbReference>
<feature type="transmembrane region" description="Helical" evidence="7">
    <location>
        <begin position="291"/>
        <end position="309"/>
    </location>
</feature>
<evidence type="ECO:0000256" key="2">
    <source>
        <dbReference type="ARBA" id="ARBA00012528"/>
    </source>
</evidence>
<dbReference type="Gene3D" id="3.30.450.20">
    <property type="entry name" value="PAS domain"/>
    <property type="match status" value="1"/>
</dbReference>
<dbReference type="OrthoDB" id="9812260at2"/>
<evidence type="ECO:0000313" key="9">
    <source>
        <dbReference type="EMBL" id="APG29147.1"/>
    </source>
</evidence>
<keyword evidence="10" id="KW-1185">Reference proteome</keyword>
<dbReference type="SMART" id="SM00267">
    <property type="entry name" value="GGDEF"/>
    <property type="match status" value="1"/>
</dbReference>
<dbReference type="PANTHER" id="PTHR45138">
    <property type="entry name" value="REGULATORY COMPONENTS OF SENSORY TRANSDUCTION SYSTEM"/>
    <property type="match status" value="1"/>
</dbReference>
<dbReference type="CDD" id="cd01949">
    <property type="entry name" value="GGDEF"/>
    <property type="match status" value="1"/>
</dbReference>
<dbReference type="FunFam" id="3.30.70.270:FF:000001">
    <property type="entry name" value="Diguanylate cyclase domain protein"/>
    <property type="match status" value="1"/>
</dbReference>
<gene>
    <name evidence="9" type="ORF">A7E78_13560</name>
</gene>
<protein>
    <recommendedName>
        <fullName evidence="2">diguanylate cyclase</fullName>
        <ecNumber evidence="2">2.7.7.65</ecNumber>
    </recommendedName>
</protein>
<evidence type="ECO:0000259" key="8">
    <source>
        <dbReference type="PROSITE" id="PS50887"/>
    </source>
</evidence>
<dbReference type="EC" id="2.7.7.65" evidence="2"/>
<dbReference type="Proteomes" id="UP000182517">
    <property type="component" value="Chromosome"/>
</dbReference>
<dbReference type="SUPFAM" id="SSF55073">
    <property type="entry name" value="Nucleotide cyclase"/>
    <property type="match status" value="1"/>
</dbReference>
<dbReference type="NCBIfam" id="TIGR00254">
    <property type="entry name" value="GGDEF"/>
    <property type="match status" value="1"/>
</dbReference>
<proteinExistence type="predicted"/>
<feature type="domain" description="GGDEF" evidence="8">
    <location>
        <begin position="350"/>
        <end position="485"/>
    </location>
</feature>
<comment type="subcellular location">
    <subcellularLocation>
        <location evidence="1">Cell membrane</location>
        <topology evidence="1">Multi-pass membrane protein</topology>
    </subcellularLocation>
</comment>
<dbReference type="InterPro" id="IPR033479">
    <property type="entry name" value="dCache_1"/>
</dbReference>
<name>A0A1L3GTA2_9BACT</name>
<evidence type="ECO:0000256" key="3">
    <source>
        <dbReference type="ARBA" id="ARBA00022475"/>
    </source>
</evidence>
<dbReference type="GO" id="GO:1902201">
    <property type="term" value="P:negative regulation of bacterial-type flagellum-dependent cell motility"/>
    <property type="evidence" value="ECO:0007669"/>
    <property type="project" value="TreeGrafter"/>
</dbReference>
<dbReference type="Gene3D" id="3.30.70.270">
    <property type="match status" value="1"/>
</dbReference>
<dbReference type="GO" id="GO:0052621">
    <property type="term" value="F:diguanylate cyclase activity"/>
    <property type="evidence" value="ECO:0007669"/>
    <property type="project" value="UniProtKB-EC"/>
</dbReference>
<evidence type="ECO:0000256" key="4">
    <source>
        <dbReference type="ARBA" id="ARBA00022692"/>
    </source>
</evidence>
<dbReference type="AlphaFoldDB" id="A0A1L3GTA2"/>
<reference evidence="9 10" key="1">
    <citation type="journal article" date="2017" name="Genome Announc.">
        <title>Complete Genome Sequences of Two Acetylene-Fermenting Pelobacter acetylenicus Strains.</title>
        <authorList>
            <person name="Sutton J.M."/>
            <person name="Baesman S.M."/>
            <person name="Fierst J.L."/>
            <person name="Poret-Peterson A.T."/>
            <person name="Oremland R.S."/>
            <person name="Dunlap D.S."/>
            <person name="Akob D.M."/>
        </authorList>
    </citation>
    <scope>NUCLEOTIDE SEQUENCE [LARGE SCALE GENOMIC DNA]</scope>
    <source>
        <strain evidence="9 10">SFB93</strain>
    </source>
</reference>
<dbReference type="STRING" id="1842532.A7E78_13560"/>
<dbReference type="InterPro" id="IPR050469">
    <property type="entry name" value="Diguanylate_Cyclase"/>
</dbReference>
<keyword evidence="4 7" id="KW-0812">Transmembrane</keyword>
<evidence type="ECO:0000313" key="10">
    <source>
        <dbReference type="Proteomes" id="UP000182517"/>
    </source>
</evidence>
<keyword evidence="6 7" id="KW-0472">Membrane</keyword>
<evidence type="ECO:0000256" key="7">
    <source>
        <dbReference type="SAM" id="Phobius"/>
    </source>
</evidence>
<dbReference type="GO" id="GO:0043709">
    <property type="term" value="P:cell adhesion involved in single-species biofilm formation"/>
    <property type="evidence" value="ECO:0007669"/>
    <property type="project" value="TreeGrafter"/>
</dbReference>